<accession>M7XF50</accession>
<comment type="caution">
    <text evidence="1">The sequence shown here is derived from an EMBL/GenBank/DDBJ whole genome shotgun (WGS) entry which is preliminary data.</text>
</comment>
<evidence type="ECO:0000313" key="2">
    <source>
        <dbReference type="Proteomes" id="UP000010953"/>
    </source>
</evidence>
<keyword evidence="2" id="KW-1185">Reference proteome</keyword>
<name>M7XF50_9BACT</name>
<sequence>MEFKGRKEWAFYWFLEKRIQEFFAHRIFFLSRKLDSM</sequence>
<dbReference type="EMBL" id="AMZY02000009">
    <property type="protein sequence ID" value="EMS33489.1"/>
    <property type="molecule type" value="Genomic_DNA"/>
</dbReference>
<dbReference type="Proteomes" id="UP000010953">
    <property type="component" value="Unassembled WGS sequence"/>
</dbReference>
<reference evidence="1" key="1">
    <citation type="submission" date="2013-01" db="EMBL/GenBank/DDBJ databases">
        <title>Genome assembly of Mariniradius saccharolyticus AK6.</title>
        <authorList>
            <person name="Vaidya B."/>
            <person name="Khatri I."/>
            <person name="Tanuku N.R.S."/>
            <person name="Subramanian S."/>
            <person name="Pinnaka A."/>
        </authorList>
    </citation>
    <scope>NUCLEOTIDE SEQUENCE [LARGE SCALE GENOMIC DNA]</scope>
    <source>
        <strain evidence="1">AK6</strain>
    </source>
</reference>
<dbReference type="AlphaFoldDB" id="M7XF50"/>
<evidence type="ECO:0000313" key="1">
    <source>
        <dbReference type="EMBL" id="EMS33489.1"/>
    </source>
</evidence>
<organism evidence="1 2">
    <name type="scientific">Mariniradius saccharolyticus AK6</name>
    <dbReference type="NCBI Taxonomy" id="1239962"/>
    <lineage>
        <taxon>Bacteria</taxon>
        <taxon>Pseudomonadati</taxon>
        <taxon>Bacteroidota</taxon>
        <taxon>Cytophagia</taxon>
        <taxon>Cytophagales</taxon>
        <taxon>Cyclobacteriaceae</taxon>
        <taxon>Mariniradius</taxon>
    </lineage>
</organism>
<dbReference type="InParanoid" id="M7XF50"/>
<proteinExistence type="predicted"/>
<protein>
    <submittedName>
        <fullName evidence="1">Uncharacterized protein</fullName>
    </submittedName>
</protein>
<gene>
    <name evidence="1" type="ORF">C943_04367</name>
</gene>
<dbReference type="STRING" id="1239962.C943_04367"/>